<dbReference type="InterPro" id="IPR050565">
    <property type="entry name" value="LYPA1-2/EST-like"/>
</dbReference>
<dbReference type="PANTHER" id="PTHR10655">
    <property type="entry name" value="LYSOPHOSPHOLIPASE-RELATED"/>
    <property type="match status" value="1"/>
</dbReference>
<dbReference type="SUPFAM" id="SSF53474">
    <property type="entry name" value="alpha/beta-Hydrolases"/>
    <property type="match status" value="1"/>
</dbReference>
<dbReference type="InterPro" id="IPR003140">
    <property type="entry name" value="PLipase/COase/thioEstase"/>
</dbReference>
<evidence type="ECO:0000313" key="5">
    <source>
        <dbReference type="Proteomes" id="UP001597545"/>
    </source>
</evidence>
<keyword evidence="5" id="KW-1185">Reference proteome</keyword>
<sequence>MKHTFDLLKTGEELNKATKALVMVHGRGGSAVDIVRLAPHLSVDGYAVLAPQATNNSWYPHSFMVPTIQNEPWLTAALQVMEQTVQQILDAGIDTEHIYFFGFSQGACLTLEFLARNARKYGGAAAIIGGLIGETIQQERYHGDFGQMPILLATSHPDFHVPQMRVHESAEILRGLHADVTEKIYEHAGHTILQEEIDLANRLIFR</sequence>
<evidence type="ECO:0000256" key="1">
    <source>
        <dbReference type="ARBA" id="ARBA00006499"/>
    </source>
</evidence>
<comment type="similarity">
    <text evidence="1">Belongs to the AB hydrolase superfamily. AB hydrolase 2 family.</text>
</comment>
<feature type="domain" description="Phospholipase/carboxylesterase/thioesterase" evidence="3">
    <location>
        <begin position="53"/>
        <end position="199"/>
    </location>
</feature>
<proteinExistence type="inferred from homology"/>
<gene>
    <name evidence="4" type="ORF">ACFSR5_05950</name>
</gene>
<dbReference type="Gene3D" id="3.40.50.1820">
    <property type="entry name" value="alpha/beta hydrolase"/>
    <property type="match status" value="1"/>
</dbReference>
<dbReference type="PANTHER" id="PTHR10655:SF17">
    <property type="entry name" value="LYSOPHOSPHOLIPASE-LIKE PROTEIN 1"/>
    <property type="match status" value="1"/>
</dbReference>
<dbReference type="GO" id="GO:0016787">
    <property type="term" value="F:hydrolase activity"/>
    <property type="evidence" value="ECO:0007669"/>
    <property type="project" value="UniProtKB-KW"/>
</dbReference>
<accession>A0ABW5KE10</accession>
<name>A0ABW5KE10_9SPHI</name>
<dbReference type="EMBL" id="JBHULR010000003">
    <property type="protein sequence ID" value="MFD2547187.1"/>
    <property type="molecule type" value="Genomic_DNA"/>
</dbReference>
<dbReference type="Pfam" id="PF02230">
    <property type="entry name" value="Abhydrolase_2"/>
    <property type="match status" value="1"/>
</dbReference>
<reference evidence="5" key="1">
    <citation type="journal article" date="2019" name="Int. J. Syst. Evol. Microbiol.">
        <title>The Global Catalogue of Microorganisms (GCM) 10K type strain sequencing project: providing services to taxonomists for standard genome sequencing and annotation.</title>
        <authorList>
            <consortium name="The Broad Institute Genomics Platform"/>
            <consortium name="The Broad Institute Genome Sequencing Center for Infectious Disease"/>
            <person name="Wu L."/>
            <person name="Ma J."/>
        </authorList>
    </citation>
    <scope>NUCLEOTIDE SEQUENCE [LARGE SCALE GENOMIC DNA]</scope>
    <source>
        <strain evidence="5">KCTC 42662</strain>
    </source>
</reference>
<evidence type="ECO:0000313" key="4">
    <source>
        <dbReference type="EMBL" id="MFD2547187.1"/>
    </source>
</evidence>
<dbReference type="Proteomes" id="UP001597545">
    <property type="component" value="Unassembled WGS sequence"/>
</dbReference>
<dbReference type="InterPro" id="IPR029058">
    <property type="entry name" value="AB_hydrolase_fold"/>
</dbReference>
<keyword evidence="2 4" id="KW-0378">Hydrolase</keyword>
<evidence type="ECO:0000259" key="3">
    <source>
        <dbReference type="Pfam" id="PF02230"/>
    </source>
</evidence>
<dbReference type="RefSeq" id="WP_380901701.1">
    <property type="nucleotide sequence ID" value="NZ_JBHUEG010000007.1"/>
</dbReference>
<protein>
    <submittedName>
        <fullName evidence="4">Alpha/beta hydrolase</fullName>
    </submittedName>
</protein>
<organism evidence="4 5">
    <name type="scientific">Sphingobacterium suaedae</name>
    <dbReference type="NCBI Taxonomy" id="1686402"/>
    <lineage>
        <taxon>Bacteria</taxon>
        <taxon>Pseudomonadati</taxon>
        <taxon>Bacteroidota</taxon>
        <taxon>Sphingobacteriia</taxon>
        <taxon>Sphingobacteriales</taxon>
        <taxon>Sphingobacteriaceae</taxon>
        <taxon>Sphingobacterium</taxon>
    </lineage>
</organism>
<comment type="caution">
    <text evidence="4">The sequence shown here is derived from an EMBL/GenBank/DDBJ whole genome shotgun (WGS) entry which is preliminary data.</text>
</comment>
<evidence type="ECO:0000256" key="2">
    <source>
        <dbReference type="ARBA" id="ARBA00022801"/>
    </source>
</evidence>